<keyword evidence="2" id="KW-0548">Nucleotidyltransferase</keyword>
<dbReference type="GO" id="GO:0003964">
    <property type="term" value="F:RNA-directed DNA polymerase activity"/>
    <property type="evidence" value="ECO:0007669"/>
    <property type="project" value="UniProtKB-KW"/>
</dbReference>
<dbReference type="Gene3D" id="1.10.340.70">
    <property type="match status" value="2"/>
</dbReference>
<dbReference type="CDD" id="cd09274">
    <property type="entry name" value="RNase_HI_RT_Ty3"/>
    <property type="match status" value="1"/>
</dbReference>
<evidence type="ECO:0000256" key="1">
    <source>
        <dbReference type="ARBA" id="ARBA00022679"/>
    </source>
</evidence>
<evidence type="ECO:0000259" key="8">
    <source>
        <dbReference type="PROSITE" id="PS50994"/>
    </source>
</evidence>
<dbReference type="Pfam" id="PF17921">
    <property type="entry name" value="Integrase_H2C2"/>
    <property type="match status" value="1"/>
</dbReference>
<keyword evidence="5" id="KW-0378">Hydrolase</keyword>
<dbReference type="SUPFAM" id="SSF56672">
    <property type="entry name" value="DNA/RNA polymerases"/>
    <property type="match status" value="1"/>
</dbReference>
<keyword evidence="10" id="KW-1185">Reference proteome</keyword>
<feature type="domain" description="RNase H type-1" evidence="7">
    <location>
        <begin position="155"/>
        <end position="284"/>
    </location>
</feature>
<dbReference type="EMBL" id="JACTNZ010000013">
    <property type="protein sequence ID" value="KAG5517005.1"/>
    <property type="molecule type" value="Genomic_DNA"/>
</dbReference>
<evidence type="ECO:0000256" key="6">
    <source>
        <dbReference type="ARBA" id="ARBA00022918"/>
    </source>
</evidence>
<proteinExistence type="predicted"/>
<dbReference type="AlphaFoldDB" id="A0AAV6HSN2"/>
<keyword evidence="3" id="KW-0540">Nuclease</keyword>
<dbReference type="PANTHER" id="PTHR48475:SF1">
    <property type="entry name" value="RNASE H TYPE-1 DOMAIN-CONTAINING PROTEIN"/>
    <property type="match status" value="1"/>
</dbReference>
<accession>A0AAV6HSN2</accession>
<dbReference type="InterPro" id="IPR002156">
    <property type="entry name" value="RNaseH_domain"/>
</dbReference>
<feature type="domain" description="Integrase catalytic" evidence="8">
    <location>
        <begin position="550"/>
        <end position="709"/>
    </location>
</feature>
<evidence type="ECO:0000313" key="9">
    <source>
        <dbReference type="EMBL" id="KAG5517005.1"/>
    </source>
</evidence>
<dbReference type="Pfam" id="PF17917">
    <property type="entry name" value="RT_RNaseH"/>
    <property type="match status" value="1"/>
</dbReference>
<dbReference type="InterPro" id="IPR041588">
    <property type="entry name" value="Integrase_H2C2"/>
</dbReference>
<dbReference type="Proteomes" id="UP000823749">
    <property type="component" value="Chromosome 13"/>
</dbReference>
<gene>
    <name evidence="9" type="ORF">RHGRI_037673</name>
</gene>
<keyword evidence="4" id="KW-0255">Endonuclease</keyword>
<dbReference type="InterPro" id="IPR012337">
    <property type="entry name" value="RNaseH-like_sf"/>
</dbReference>
<evidence type="ECO:0000259" key="7">
    <source>
        <dbReference type="PROSITE" id="PS50879"/>
    </source>
</evidence>
<dbReference type="GO" id="GO:0004523">
    <property type="term" value="F:RNA-DNA hybrid ribonuclease activity"/>
    <property type="evidence" value="ECO:0007669"/>
    <property type="project" value="InterPro"/>
</dbReference>
<dbReference type="CDD" id="cd09279">
    <property type="entry name" value="RNase_HI_like"/>
    <property type="match status" value="1"/>
</dbReference>
<evidence type="ECO:0000256" key="2">
    <source>
        <dbReference type="ARBA" id="ARBA00022695"/>
    </source>
</evidence>
<dbReference type="Pfam" id="PF00665">
    <property type="entry name" value="rve"/>
    <property type="match status" value="1"/>
</dbReference>
<evidence type="ECO:0000256" key="4">
    <source>
        <dbReference type="ARBA" id="ARBA00022759"/>
    </source>
</evidence>
<evidence type="ECO:0000313" key="10">
    <source>
        <dbReference type="Proteomes" id="UP000823749"/>
    </source>
</evidence>
<name>A0AAV6HSN2_9ERIC</name>
<dbReference type="Gene3D" id="3.10.20.370">
    <property type="match status" value="1"/>
</dbReference>
<sequence>MVALVAGKPLILYLTSTPRSIGALLVQEVDGTERPVYYISRKVHGAEERYTAIERHCLALVFTAQKLRHYFLSFPIQIITKCDPVRFLLSRPALTGRVACWLLALAEFDISCATPKAIKCQTLADLLAQFPSGQCEPLEDCLPGDGFEALAASTDGQHWTLSFDGAAGSGSGGAGIVLQTEEGDRVHLAYKLNFPCSNNEAEYEALILGLIAAKERGVKHLRIAGDSKLVVLQTEGIYALKEPTLAPYRTTVQKLMKFFQSVSIIHKPRSENRFPDALATLGAKTEFEEDRACIEIVKMFEPSALEDFAEPTEDWRGSIKIQLVTSVGHLSTAELSSFIVLRGELYYRGPQGWLARCIGAKEAEEVLDMIHIDNCADNEIALYRRIQRQGYYWPTMKKEADLITKNCTRCSLYMAQPECLMANTDNQEVDWRQVYIDYLREGALPIERAESARIVRGARRFFLEKGLLFRRTLDGTPQVCVDKEQAEEVLAKTHGTEHQGWRKLYEQMVNLGYFWPTMEKDSKRHVRRCRACQKFGNLVHAPSVELHSVRAPYPFHTWAMDLVGPIRPASRKNRWILAATEVYTKWVEAIPLKKATGDAVAAFIKENIICRFGIPKVILSDNGTPFINHHVGRLLDEYTVDHRTSSAYYPQGNGQAEATNKTLIRILSKLLDERGGTWADHLPIALWAYRTSKRKSTRASPFSLVYGAETVLPAELSVPSARMILAMENTAEGRKADLEALEERRATAAIAHEKYWESVARYYNKGVVPRVFEVGELVWKATTVVMRDMKTPKFTPRWEGPYEVISASASGYYHLARVEDGFETGAVNAKYVKKFYP</sequence>
<dbReference type="InterPro" id="IPR036397">
    <property type="entry name" value="RNaseH_sf"/>
</dbReference>
<evidence type="ECO:0000256" key="5">
    <source>
        <dbReference type="ARBA" id="ARBA00022801"/>
    </source>
</evidence>
<organism evidence="9 10">
    <name type="scientific">Rhododendron griersonianum</name>
    <dbReference type="NCBI Taxonomy" id="479676"/>
    <lineage>
        <taxon>Eukaryota</taxon>
        <taxon>Viridiplantae</taxon>
        <taxon>Streptophyta</taxon>
        <taxon>Embryophyta</taxon>
        <taxon>Tracheophyta</taxon>
        <taxon>Spermatophyta</taxon>
        <taxon>Magnoliopsida</taxon>
        <taxon>eudicotyledons</taxon>
        <taxon>Gunneridae</taxon>
        <taxon>Pentapetalae</taxon>
        <taxon>asterids</taxon>
        <taxon>Ericales</taxon>
        <taxon>Ericaceae</taxon>
        <taxon>Ericoideae</taxon>
        <taxon>Rhodoreae</taxon>
        <taxon>Rhododendron</taxon>
    </lineage>
</organism>
<dbReference type="GO" id="GO:0015074">
    <property type="term" value="P:DNA integration"/>
    <property type="evidence" value="ECO:0007669"/>
    <property type="project" value="InterPro"/>
</dbReference>
<dbReference type="InterPro" id="IPR043502">
    <property type="entry name" value="DNA/RNA_pol_sf"/>
</dbReference>
<dbReference type="PANTHER" id="PTHR48475">
    <property type="entry name" value="RIBONUCLEASE H"/>
    <property type="match status" value="1"/>
</dbReference>
<comment type="caution">
    <text evidence="9">The sequence shown here is derived from an EMBL/GenBank/DDBJ whole genome shotgun (WGS) entry which is preliminary data.</text>
</comment>
<dbReference type="PROSITE" id="PS50879">
    <property type="entry name" value="RNASE_H_1"/>
    <property type="match status" value="1"/>
</dbReference>
<dbReference type="FunFam" id="3.30.420.10:FF:000032">
    <property type="entry name" value="Retrovirus-related Pol polyprotein from transposon 297-like Protein"/>
    <property type="match status" value="1"/>
</dbReference>
<protein>
    <submittedName>
        <fullName evidence="9">Uncharacterized protein</fullName>
    </submittedName>
</protein>
<dbReference type="SUPFAM" id="SSF53098">
    <property type="entry name" value="Ribonuclease H-like"/>
    <property type="match status" value="2"/>
</dbReference>
<dbReference type="InterPro" id="IPR041373">
    <property type="entry name" value="RT_RNaseH"/>
</dbReference>
<dbReference type="PROSITE" id="PS50994">
    <property type="entry name" value="INTEGRASE"/>
    <property type="match status" value="1"/>
</dbReference>
<keyword evidence="6" id="KW-0695">RNA-directed DNA polymerase</keyword>
<dbReference type="Gene3D" id="3.30.420.10">
    <property type="entry name" value="Ribonuclease H-like superfamily/Ribonuclease H"/>
    <property type="match status" value="2"/>
</dbReference>
<dbReference type="GO" id="GO:0003676">
    <property type="term" value="F:nucleic acid binding"/>
    <property type="evidence" value="ECO:0007669"/>
    <property type="project" value="InterPro"/>
</dbReference>
<keyword evidence="1" id="KW-0808">Transferase</keyword>
<dbReference type="Pfam" id="PF13456">
    <property type="entry name" value="RVT_3"/>
    <property type="match status" value="1"/>
</dbReference>
<evidence type="ECO:0000256" key="3">
    <source>
        <dbReference type="ARBA" id="ARBA00022722"/>
    </source>
</evidence>
<dbReference type="InterPro" id="IPR001584">
    <property type="entry name" value="Integrase_cat-core"/>
</dbReference>
<reference evidence="9 10" key="1">
    <citation type="submission" date="2020-08" db="EMBL/GenBank/DDBJ databases">
        <title>Plant Genome Project.</title>
        <authorList>
            <person name="Zhang R.-G."/>
        </authorList>
    </citation>
    <scope>NUCLEOTIDE SEQUENCE [LARGE SCALE GENOMIC DNA]</scope>
    <source>
        <strain evidence="9">WSP0</strain>
        <tissue evidence="9">Leaf</tissue>
    </source>
</reference>